<dbReference type="OrthoDB" id="2158839at2759"/>
<reference evidence="2" key="2">
    <citation type="submission" date="2015-01" db="EMBL/GenBank/DDBJ databases">
        <title>Evolutionary Origins and Diversification of the Mycorrhizal Mutualists.</title>
        <authorList>
            <consortium name="DOE Joint Genome Institute"/>
            <consortium name="Mycorrhizal Genomics Consortium"/>
            <person name="Kohler A."/>
            <person name="Kuo A."/>
            <person name="Nagy L.G."/>
            <person name="Floudas D."/>
            <person name="Copeland A."/>
            <person name="Barry K.W."/>
            <person name="Cichocki N."/>
            <person name="Veneault-Fourrey C."/>
            <person name="LaButti K."/>
            <person name="Lindquist E.A."/>
            <person name="Lipzen A."/>
            <person name="Lundell T."/>
            <person name="Morin E."/>
            <person name="Murat C."/>
            <person name="Riley R."/>
            <person name="Ohm R."/>
            <person name="Sun H."/>
            <person name="Tunlid A."/>
            <person name="Henrissat B."/>
            <person name="Grigoriev I.V."/>
            <person name="Hibbett D.S."/>
            <person name="Martin F."/>
        </authorList>
    </citation>
    <scope>NUCLEOTIDE SEQUENCE [LARGE SCALE GENOMIC DNA]</scope>
    <source>
        <strain evidence="2">Ve08.2h10</strain>
    </source>
</reference>
<organism evidence="1 2">
    <name type="scientific">Paxillus rubicundulus Ve08.2h10</name>
    <dbReference type="NCBI Taxonomy" id="930991"/>
    <lineage>
        <taxon>Eukaryota</taxon>
        <taxon>Fungi</taxon>
        <taxon>Dikarya</taxon>
        <taxon>Basidiomycota</taxon>
        <taxon>Agaricomycotina</taxon>
        <taxon>Agaricomycetes</taxon>
        <taxon>Agaricomycetidae</taxon>
        <taxon>Boletales</taxon>
        <taxon>Paxilineae</taxon>
        <taxon>Paxillaceae</taxon>
        <taxon>Paxillus</taxon>
    </lineage>
</organism>
<reference evidence="1 2" key="1">
    <citation type="submission" date="2014-04" db="EMBL/GenBank/DDBJ databases">
        <authorList>
            <consortium name="DOE Joint Genome Institute"/>
            <person name="Kuo A."/>
            <person name="Kohler A."/>
            <person name="Jargeat P."/>
            <person name="Nagy L.G."/>
            <person name="Floudas D."/>
            <person name="Copeland A."/>
            <person name="Barry K.W."/>
            <person name="Cichocki N."/>
            <person name="Veneault-Fourrey C."/>
            <person name="LaButti K."/>
            <person name="Lindquist E.A."/>
            <person name="Lipzen A."/>
            <person name="Lundell T."/>
            <person name="Morin E."/>
            <person name="Murat C."/>
            <person name="Sun H."/>
            <person name="Tunlid A."/>
            <person name="Henrissat B."/>
            <person name="Grigoriev I.V."/>
            <person name="Hibbett D.S."/>
            <person name="Martin F."/>
            <person name="Nordberg H.P."/>
            <person name="Cantor M.N."/>
            <person name="Hua S.X."/>
        </authorList>
    </citation>
    <scope>NUCLEOTIDE SEQUENCE [LARGE SCALE GENOMIC DNA]</scope>
    <source>
        <strain evidence="1 2">Ve08.2h10</strain>
    </source>
</reference>
<dbReference type="HOGENOM" id="CLU_131643_2_1_1"/>
<dbReference type="AlphaFoldDB" id="A0A0D0DB46"/>
<sequence length="68" mass="7736">LPVCAVCLGRDCHLVISCKAARTWDGIFDTIAERINKALFTKDGHNICSRWQREEGCTDKHDSRHFCS</sequence>
<evidence type="ECO:0000313" key="2">
    <source>
        <dbReference type="Proteomes" id="UP000054538"/>
    </source>
</evidence>
<evidence type="ECO:0000313" key="1">
    <source>
        <dbReference type="EMBL" id="KIK81271.1"/>
    </source>
</evidence>
<keyword evidence="2" id="KW-1185">Reference proteome</keyword>
<name>A0A0D0DB46_9AGAM</name>
<feature type="non-terminal residue" evidence="1">
    <location>
        <position position="68"/>
    </location>
</feature>
<dbReference type="Proteomes" id="UP000054538">
    <property type="component" value="Unassembled WGS sequence"/>
</dbReference>
<feature type="non-terminal residue" evidence="1">
    <location>
        <position position="1"/>
    </location>
</feature>
<gene>
    <name evidence="1" type="ORF">PAXRUDRAFT_39393</name>
</gene>
<dbReference type="InParanoid" id="A0A0D0DB46"/>
<protein>
    <submittedName>
        <fullName evidence="1">Unplaced genomic scaffold scaffold_1007, whole genome shotgun sequence</fullName>
    </submittedName>
</protein>
<proteinExistence type="predicted"/>
<dbReference type="EMBL" id="KN825829">
    <property type="protein sequence ID" value="KIK81271.1"/>
    <property type="molecule type" value="Genomic_DNA"/>
</dbReference>
<accession>A0A0D0DB46</accession>